<dbReference type="EMBL" id="LT607409">
    <property type="protein sequence ID" value="SCF24570.1"/>
    <property type="molecule type" value="Genomic_DNA"/>
</dbReference>
<dbReference type="AlphaFoldDB" id="A0A1C4YV66"/>
<evidence type="ECO:0000313" key="2">
    <source>
        <dbReference type="EMBL" id="SCF24570.1"/>
    </source>
</evidence>
<name>A0A1C4YV66_9ACTN</name>
<proteinExistence type="predicted"/>
<dbReference type="Proteomes" id="UP000198224">
    <property type="component" value="Chromosome I"/>
</dbReference>
<feature type="region of interest" description="Disordered" evidence="1">
    <location>
        <begin position="31"/>
        <end position="55"/>
    </location>
</feature>
<protein>
    <submittedName>
        <fullName evidence="2">Uncharacterized protein</fullName>
    </submittedName>
</protein>
<feature type="compositionally biased region" description="Basic residues" evidence="1">
    <location>
        <begin position="31"/>
        <end position="45"/>
    </location>
</feature>
<gene>
    <name evidence="2" type="ORF">GA0070612_5297</name>
</gene>
<feature type="compositionally biased region" description="Basic and acidic residues" evidence="1">
    <location>
        <begin position="248"/>
        <end position="261"/>
    </location>
</feature>
<feature type="region of interest" description="Disordered" evidence="1">
    <location>
        <begin position="176"/>
        <end position="210"/>
    </location>
</feature>
<evidence type="ECO:0000256" key="1">
    <source>
        <dbReference type="SAM" id="MobiDB-lite"/>
    </source>
</evidence>
<accession>A0A1C4YV66</accession>
<feature type="region of interest" description="Disordered" evidence="1">
    <location>
        <begin position="222"/>
        <end position="297"/>
    </location>
</feature>
<sequence>MRLGPGTRRVGVSGRVGGAKRGTAGLLRYRPFRRPGRGRHHRGGPRHPDGIAGAAGRRHRGDAARLGAAGLPVRRQGTSGGTVGGRGPGDRRAARSFVDEGWLRGARRADGGPGRTLRTGTWRAVRTRGDRDTGSAVGTRTRWAVHSRRHRGTSRTLRTGGAASLRTGAGWAVGAAPADARRRGVPRSDPSGWGGAGSATSRCGRTAAGRGASRDVRFVAAGPGSTRTSRAVGAGFGRRTTSPTGRIDGGRPVRTGPDRRTTTPIGRIRRGRRSTSTPAGSVAGRRRIGQSLLAGGT</sequence>
<feature type="region of interest" description="Disordered" evidence="1">
    <location>
        <begin position="73"/>
        <end position="93"/>
    </location>
</feature>
<keyword evidence="3" id="KW-1185">Reference proteome</keyword>
<feature type="compositionally biased region" description="Gly residues" evidence="1">
    <location>
        <begin position="78"/>
        <end position="87"/>
    </location>
</feature>
<evidence type="ECO:0000313" key="3">
    <source>
        <dbReference type="Proteomes" id="UP000198224"/>
    </source>
</evidence>
<organism evidence="2 3">
    <name type="scientific">Micromonospora chokoriensis</name>
    <dbReference type="NCBI Taxonomy" id="356851"/>
    <lineage>
        <taxon>Bacteria</taxon>
        <taxon>Bacillati</taxon>
        <taxon>Actinomycetota</taxon>
        <taxon>Actinomycetes</taxon>
        <taxon>Micromonosporales</taxon>
        <taxon>Micromonosporaceae</taxon>
        <taxon>Micromonospora</taxon>
    </lineage>
</organism>
<reference evidence="3" key="1">
    <citation type="submission" date="2016-06" db="EMBL/GenBank/DDBJ databases">
        <authorList>
            <person name="Varghese N."/>
            <person name="Submissions Spin"/>
        </authorList>
    </citation>
    <scope>NUCLEOTIDE SEQUENCE [LARGE SCALE GENOMIC DNA]</scope>
    <source>
        <strain evidence="3">DSM 45160</strain>
    </source>
</reference>